<organism evidence="2 3">
    <name type="scientific">Romanomermis culicivorax</name>
    <name type="common">Nematode worm</name>
    <dbReference type="NCBI Taxonomy" id="13658"/>
    <lineage>
        <taxon>Eukaryota</taxon>
        <taxon>Metazoa</taxon>
        <taxon>Ecdysozoa</taxon>
        <taxon>Nematoda</taxon>
        <taxon>Enoplea</taxon>
        <taxon>Dorylaimia</taxon>
        <taxon>Mermithida</taxon>
        <taxon>Mermithoidea</taxon>
        <taxon>Mermithidae</taxon>
        <taxon>Romanomermis</taxon>
    </lineage>
</organism>
<evidence type="ECO:0000313" key="3">
    <source>
        <dbReference type="WBParaSite" id="nRc.2.0.1.t22834-RA"/>
    </source>
</evidence>
<reference evidence="3" key="1">
    <citation type="submission" date="2022-11" db="UniProtKB">
        <authorList>
            <consortium name="WormBaseParasite"/>
        </authorList>
    </citation>
    <scope>IDENTIFICATION</scope>
</reference>
<dbReference type="WBParaSite" id="nRc.2.0.1.t22834-RA">
    <property type="protein sequence ID" value="nRc.2.0.1.t22834-RA"/>
    <property type="gene ID" value="nRc.2.0.1.g22834"/>
</dbReference>
<dbReference type="Proteomes" id="UP000887565">
    <property type="component" value="Unplaced"/>
</dbReference>
<feature type="compositionally biased region" description="Acidic residues" evidence="1">
    <location>
        <begin position="26"/>
        <end position="36"/>
    </location>
</feature>
<dbReference type="AlphaFoldDB" id="A0A915J8P0"/>
<keyword evidence="2" id="KW-1185">Reference proteome</keyword>
<sequence length="83" mass="9352">MSDDNEHPLDNGNMDNDSTFENNNNLDDDGGNDNDLNDNRSDGVCFKVFFGHHVLKVLLVKHEDPLKKITQLDKAKLIAKAEK</sequence>
<name>A0A915J8P0_ROMCU</name>
<proteinExistence type="predicted"/>
<feature type="region of interest" description="Disordered" evidence="1">
    <location>
        <begin position="1"/>
        <end position="37"/>
    </location>
</feature>
<protein>
    <submittedName>
        <fullName evidence="3">Uncharacterized protein</fullName>
    </submittedName>
</protein>
<accession>A0A915J8P0</accession>
<evidence type="ECO:0000313" key="2">
    <source>
        <dbReference type="Proteomes" id="UP000887565"/>
    </source>
</evidence>
<evidence type="ECO:0000256" key="1">
    <source>
        <dbReference type="SAM" id="MobiDB-lite"/>
    </source>
</evidence>